<keyword evidence="6" id="KW-0472">Membrane</keyword>
<dbReference type="InterPro" id="IPR052702">
    <property type="entry name" value="MscS-like_channel"/>
</dbReference>
<feature type="domain" description="Mechanosensitive ion channel MscS" evidence="7">
    <location>
        <begin position="311"/>
        <end position="376"/>
    </location>
</feature>
<dbReference type="SUPFAM" id="SSF82861">
    <property type="entry name" value="Mechanosensitive channel protein MscS (YggB), transmembrane region"/>
    <property type="match status" value="1"/>
</dbReference>
<sequence>MTTSAAASAEIAKVAQTAVTTEELLSGDSNILDQLLLMFEKGLNQPIVYWQLASILGSLLLAWLCGKYIRMRIIKHLAANEKIESEEIKAEEDDAGVQPEHRESAFWAKVRRGIETLILRLSFPLLGMCFIAISTFTVRLFGLLPKKALPLESIAWLILGAYVVIRTMVFILHSLSRKYNSSLDNFLTFSIWGGVALQIVGVLPKLVEFMQTTKIPLGSTNATVWSVFLSGFSIALALFIAKWIGQFFEKWINSLPTMESNVRVVIIRVVKVVLVTIAILIGLASVGIDITVLGVFGGAIGVGLGFGLQKIASNYVSGFIILLDKSIKIGDLVNVSGVEGIVTDIKTRYTAVKAYDGSVTIIPNENFVTSSVRNTSYLLGPGRATVMMSVDYSSNIDEVIELMTDIVRKQPRVLINPAPYTILTNFGADGIELTSYFWVPDPEKGTATLRSNIGRAMFREFNKRKINIPFQQRDLRIVSMPDVICKVENDVPVAAKAEVKTGT</sequence>
<dbReference type="EMBL" id="WNCL01000008">
    <property type="protein sequence ID" value="MTU42756.1"/>
    <property type="molecule type" value="Genomic_DNA"/>
</dbReference>
<dbReference type="InterPro" id="IPR023408">
    <property type="entry name" value="MscS_beta-dom_sf"/>
</dbReference>
<dbReference type="Gene3D" id="2.30.30.60">
    <property type="match status" value="1"/>
</dbReference>
<dbReference type="PANTHER" id="PTHR30347:SF1">
    <property type="entry name" value="MECHANOSENSITIVE CHANNEL MSCK"/>
    <property type="match status" value="1"/>
</dbReference>
<dbReference type="Gene3D" id="3.30.70.100">
    <property type="match status" value="1"/>
</dbReference>
<evidence type="ECO:0000256" key="1">
    <source>
        <dbReference type="ARBA" id="ARBA00004651"/>
    </source>
</evidence>
<dbReference type="GO" id="GO:0008381">
    <property type="term" value="F:mechanosensitive monoatomic ion channel activity"/>
    <property type="evidence" value="ECO:0007669"/>
    <property type="project" value="UniProtKB-ARBA"/>
</dbReference>
<evidence type="ECO:0000256" key="4">
    <source>
        <dbReference type="ARBA" id="ARBA00022692"/>
    </source>
</evidence>
<evidence type="ECO:0000313" key="10">
    <source>
        <dbReference type="Proteomes" id="UP000462362"/>
    </source>
</evidence>
<dbReference type="PANTHER" id="PTHR30347">
    <property type="entry name" value="POTASSIUM CHANNEL RELATED"/>
    <property type="match status" value="1"/>
</dbReference>
<evidence type="ECO:0000256" key="6">
    <source>
        <dbReference type="ARBA" id="ARBA00023136"/>
    </source>
</evidence>
<evidence type="ECO:0000313" key="9">
    <source>
        <dbReference type="EMBL" id="MTU42756.1"/>
    </source>
</evidence>
<dbReference type="Pfam" id="PF21082">
    <property type="entry name" value="MS_channel_3rd"/>
    <property type="match status" value="1"/>
</dbReference>
<comment type="subcellular location">
    <subcellularLocation>
        <location evidence="1">Cell membrane</location>
        <topology evidence="1">Multi-pass membrane protein</topology>
    </subcellularLocation>
</comment>
<dbReference type="InterPro" id="IPR006685">
    <property type="entry name" value="MscS_channel_2nd"/>
</dbReference>
<keyword evidence="3" id="KW-1003">Cell membrane</keyword>
<reference evidence="9 10" key="1">
    <citation type="journal article" date="2019" name="Nat. Med.">
        <title>A library of human gut bacterial isolates paired with longitudinal multiomics data enables mechanistic microbiome research.</title>
        <authorList>
            <person name="Poyet M."/>
            <person name="Groussin M."/>
            <person name="Gibbons S.M."/>
            <person name="Avila-Pacheco J."/>
            <person name="Jiang X."/>
            <person name="Kearney S.M."/>
            <person name="Perrotta A.R."/>
            <person name="Berdy B."/>
            <person name="Zhao S."/>
            <person name="Lieberman T.D."/>
            <person name="Swanson P.K."/>
            <person name="Smith M."/>
            <person name="Roesemann S."/>
            <person name="Alexander J.E."/>
            <person name="Rich S.A."/>
            <person name="Livny J."/>
            <person name="Vlamakis H."/>
            <person name="Clish C."/>
            <person name="Bullock K."/>
            <person name="Deik A."/>
            <person name="Scott J."/>
            <person name="Pierce K.A."/>
            <person name="Xavier R.J."/>
            <person name="Alm E.J."/>
        </authorList>
    </citation>
    <scope>NUCLEOTIDE SEQUENCE [LARGE SCALE GENOMIC DNA]</scope>
    <source>
        <strain evidence="9 10">BIOML-A2</strain>
    </source>
</reference>
<name>A0A6I3S7L4_9BURK</name>
<dbReference type="InterPro" id="IPR011066">
    <property type="entry name" value="MscS_channel_C_sf"/>
</dbReference>
<dbReference type="AlphaFoldDB" id="A0A6I3S7L4"/>
<proteinExistence type="inferred from homology"/>
<dbReference type="SUPFAM" id="SSF50182">
    <property type="entry name" value="Sm-like ribonucleoproteins"/>
    <property type="match status" value="1"/>
</dbReference>
<dbReference type="InterPro" id="IPR049278">
    <property type="entry name" value="MS_channel_C"/>
</dbReference>
<protein>
    <submittedName>
        <fullName evidence="9">Mechanosensitive ion channel</fullName>
    </submittedName>
</protein>
<keyword evidence="5" id="KW-1133">Transmembrane helix</keyword>
<gene>
    <name evidence="9" type="ORF">GMD42_03775</name>
</gene>
<accession>A0A6I3S7L4</accession>
<evidence type="ECO:0000256" key="2">
    <source>
        <dbReference type="ARBA" id="ARBA00008017"/>
    </source>
</evidence>
<dbReference type="RefSeq" id="WP_021868139.1">
    <property type="nucleotide sequence ID" value="NZ_CANTID010000001.1"/>
</dbReference>
<evidence type="ECO:0000259" key="8">
    <source>
        <dbReference type="Pfam" id="PF21082"/>
    </source>
</evidence>
<dbReference type="InterPro" id="IPR010920">
    <property type="entry name" value="LSM_dom_sf"/>
</dbReference>
<dbReference type="SUPFAM" id="SSF82689">
    <property type="entry name" value="Mechanosensitive channel protein MscS (YggB), C-terminal domain"/>
    <property type="match status" value="1"/>
</dbReference>
<dbReference type="GO" id="GO:0005886">
    <property type="term" value="C:plasma membrane"/>
    <property type="evidence" value="ECO:0007669"/>
    <property type="project" value="UniProtKB-SubCell"/>
</dbReference>
<dbReference type="Pfam" id="PF00924">
    <property type="entry name" value="MS_channel_2nd"/>
    <property type="match status" value="1"/>
</dbReference>
<evidence type="ECO:0000256" key="3">
    <source>
        <dbReference type="ARBA" id="ARBA00022475"/>
    </source>
</evidence>
<keyword evidence="4" id="KW-0812">Transmembrane</keyword>
<dbReference type="Gene3D" id="1.10.287.1260">
    <property type="match status" value="1"/>
</dbReference>
<dbReference type="InterPro" id="IPR011014">
    <property type="entry name" value="MscS_channel_TM-2"/>
</dbReference>
<organism evidence="9 10">
    <name type="scientific">Parasutterella excrementihominis</name>
    <dbReference type="NCBI Taxonomy" id="487175"/>
    <lineage>
        <taxon>Bacteria</taxon>
        <taxon>Pseudomonadati</taxon>
        <taxon>Pseudomonadota</taxon>
        <taxon>Betaproteobacteria</taxon>
        <taxon>Burkholderiales</taxon>
        <taxon>Sutterellaceae</taxon>
        <taxon>Parasutterella</taxon>
    </lineage>
</organism>
<evidence type="ECO:0000259" key="7">
    <source>
        <dbReference type="Pfam" id="PF00924"/>
    </source>
</evidence>
<comment type="similarity">
    <text evidence="2">Belongs to the MscS (TC 1.A.23) family.</text>
</comment>
<comment type="caution">
    <text evidence="9">The sequence shown here is derived from an EMBL/GenBank/DDBJ whole genome shotgun (WGS) entry which is preliminary data.</text>
</comment>
<evidence type="ECO:0000256" key="5">
    <source>
        <dbReference type="ARBA" id="ARBA00022989"/>
    </source>
</evidence>
<feature type="domain" description="Mechanosensitive ion channel MscS C-terminal" evidence="8">
    <location>
        <begin position="388"/>
        <end position="468"/>
    </location>
</feature>
<dbReference type="Proteomes" id="UP000462362">
    <property type="component" value="Unassembled WGS sequence"/>
</dbReference>